<feature type="transmembrane region" description="Helical" evidence="6">
    <location>
        <begin position="89"/>
        <end position="106"/>
    </location>
</feature>
<dbReference type="PANTHER" id="PTHR43124:SF3">
    <property type="entry name" value="CHLORAMPHENICOL EFFLUX PUMP RV0191"/>
    <property type="match status" value="1"/>
</dbReference>
<evidence type="ECO:0000313" key="8">
    <source>
        <dbReference type="EMBL" id="MFD1567211.1"/>
    </source>
</evidence>
<keyword evidence="4 6" id="KW-1133">Transmembrane helix</keyword>
<feature type="transmembrane region" description="Helical" evidence="6">
    <location>
        <begin position="146"/>
        <end position="170"/>
    </location>
</feature>
<dbReference type="InterPro" id="IPR020846">
    <property type="entry name" value="MFS_dom"/>
</dbReference>
<accession>A0ABD6BQD1</accession>
<dbReference type="EMBL" id="JBHUCZ010000003">
    <property type="protein sequence ID" value="MFD1567211.1"/>
    <property type="molecule type" value="Genomic_DNA"/>
</dbReference>
<dbReference type="InterPro" id="IPR050189">
    <property type="entry name" value="MFS_Efflux_Transporters"/>
</dbReference>
<protein>
    <submittedName>
        <fullName evidence="8">MFS transporter</fullName>
    </submittedName>
</protein>
<comment type="caution">
    <text evidence="8">The sequence shown here is derived from an EMBL/GenBank/DDBJ whole genome shotgun (WGS) entry which is preliminary data.</text>
</comment>
<reference evidence="8 9" key="1">
    <citation type="journal article" date="2019" name="Int. J. Syst. Evol. Microbiol.">
        <title>The Global Catalogue of Microorganisms (GCM) 10K type strain sequencing project: providing services to taxonomists for standard genome sequencing and annotation.</title>
        <authorList>
            <consortium name="The Broad Institute Genomics Platform"/>
            <consortium name="The Broad Institute Genome Sequencing Center for Infectious Disease"/>
            <person name="Wu L."/>
            <person name="Ma J."/>
        </authorList>
    </citation>
    <scope>NUCLEOTIDE SEQUENCE [LARGE SCALE GENOMIC DNA]</scope>
    <source>
        <strain evidence="8 9">CGMCC 1.12859</strain>
    </source>
</reference>
<feature type="transmembrane region" description="Helical" evidence="6">
    <location>
        <begin position="176"/>
        <end position="196"/>
    </location>
</feature>
<organism evidence="8 9">
    <name type="scientific">Halolamina litorea</name>
    <dbReference type="NCBI Taxonomy" id="1515593"/>
    <lineage>
        <taxon>Archaea</taxon>
        <taxon>Methanobacteriati</taxon>
        <taxon>Methanobacteriota</taxon>
        <taxon>Stenosarchaea group</taxon>
        <taxon>Halobacteria</taxon>
        <taxon>Halobacteriales</taxon>
        <taxon>Haloferacaceae</taxon>
    </lineage>
</organism>
<dbReference type="GO" id="GO:0005886">
    <property type="term" value="C:plasma membrane"/>
    <property type="evidence" value="ECO:0007669"/>
    <property type="project" value="UniProtKB-SubCell"/>
</dbReference>
<dbReference type="AlphaFoldDB" id="A0ABD6BQD1"/>
<gene>
    <name evidence="8" type="ORF">ACFSAU_06875</name>
</gene>
<feature type="transmembrane region" description="Helical" evidence="6">
    <location>
        <begin position="112"/>
        <end position="134"/>
    </location>
</feature>
<dbReference type="Pfam" id="PF07690">
    <property type="entry name" value="MFS_1"/>
    <property type="match status" value="1"/>
</dbReference>
<evidence type="ECO:0000256" key="1">
    <source>
        <dbReference type="ARBA" id="ARBA00004651"/>
    </source>
</evidence>
<name>A0ABD6BQD1_9EURY</name>
<feature type="transmembrane region" description="Helical" evidence="6">
    <location>
        <begin position="227"/>
        <end position="252"/>
    </location>
</feature>
<evidence type="ECO:0000256" key="2">
    <source>
        <dbReference type="ARBA" id="ARBA00022475"/>
    </source>
</evidence>
<feature type="transmembrane region" description="Helical" evidence="6">
    <location>
        <begin position="292"/>
        <end position="310"/>
    </location>
</feature>
<evidence type="ECO:0000256" key="4">
    <source>
        <dbReference type="ARBA" id="ARBA00022989"/>
    </source>
</evidence>
<keyword evidence="2" id="KW-1003">Cell membrane</keyword>
<feature type="transmembrane region" description="Helical" evidence="6">
    <location>
        <begin position="352"/>
        <end position="372"/>
    </location>
</feature>
<dbReference type="SUPFAM" id="SSF103473">
    <property type="entry name" value="MFS general substrate transporter"/>
    <property type="match status" value="1"/>
</dbReference>
<comment type="subcellular location">
    <subcellularLocation>
        <location evidence="1">Cell membrane</location>
        <topology evidence="1">Multi-pass membrane protein</topology>
    </subcellularLocation>
</comment>
<feature type="transmembrane region" description="Helical" evidence="6">
    <location>
        <begin position="316"/>
        <end position="340"/>
    </location>
</feature>
<feature type="transmembrane region" description="Helical" evidence="6">
    <location>
        <begin position="59"/>
        <end position="77"/>
    </location>
</feature>
<evidence type="ECO:0000313" key="9">
    <source>
        <dbReference type="Proteomes" id="UP001597139"/>
    </source>
</evidence>
<evidence type="ECO:0000256" key="6">
    <source>
        <dbReference type="SAM" id="Phobius"/>
    </source>
</evidence>
<dbReference type="InterPro" id="IPR036259">
    <property type="entry name" value="MFS_trans_sf"/>
</dbReference>
<dbReference type="Proteomes" id="UP001597139">
    <property type="component" value="Unassembled WGS sequence"/>
</dbReference>
<proteinExistence type="predicted"/>
<evidence type="ECO:0000256" key="3">
    <source>
        <dbReference type="ARBA" id="ARBA00022692"/>
    </source>
</evidence>
<evidence type="ECO:0000259" key="7">
    <source>
        <dbReference type="PROSITE" id="PS50850"/>
    </source>
</evidence>
<keyword evidence="9" id="KW-1185">Reference proteome</keyword>
<sequence length="406" mass="41452">MVSLAQSVAAARDEFQGNGRGWSVVAIALGWAAIVGTMLSVPAALPFVRAEFTLTNAEAGLAVTAMWLVYGACQFPAGLLTDRVGERRMLLGSMALGAVVVAAVSLSGTFPMFAASAALFGVVGGLFATPRVTLLSRQFPDNSGTAIGAVMAVGNAGSSILPAGVGLLAAAATWRAGFGAAVPLFIVALVGVWFVIPAREPTEPDEDTTPLGELLPRVLAAVRDREILLVTAAVTLTFFTFQGMTAFLTTYLVDEKAIGEGTAALLYGGLFAVAAVTQPVAGRIADRTNERIVLVAITAAYAVLLAALVMSGQRLLLGAVVVLLGTQRGATPVATAYLAAALPEDIRGGGYGLLRTVFTTVSSSAAVAIGVFADADLFDAAFLLLAVMAVVATGCYLLLPSPSAEL</sequence>
<keyword evidence="5 6" id="KW-0472">Membrane</keyword>
<keyword evidence="3 6" id="KW-0812">Transmembrane</keyword>
<evidence type="ECO:0000256" key="5">
    <source>
        <dbReference type="ARBA" id="ARBA00023136"/>
    </source>
</evidence>
<feature type="transmembrane region" description="Helical" evidence="6">
    <location>
        <begin position="21"/>
        <end position="47"/>
    </location>
</feature>
<feature type="domain" description="Major facilitator superfamily (MFS) profile" evidence="7">
    <location>
        <begin position="23"/>
        <end position="404"/>
    </location>
</feature>
<feature type="transmembrane region" description="Helical" evidence="6">
    <location>
        <begin position="378"/>
        <end position="399"/>
    </location>
</feature>
<dbReference type="RefSeq" id="WP_267646181.1">
    <property type="nucleotide sequence ID" value="NZ_JANHGR010000001.1"/>
</dbReference>
<dbReference type="PANTHER" id="PTHR43124">
    <property type="entry name" value="PURINE EFFLUX PUMP PBUE"/>
    <property type="match status" value="1"/>
</dbReference>
<feature type="transmembrane region" description="Helical" evidence="6">
    <location>
        <begin position="264"/>
        <end position="285"/>
    </location>
</feature>
<dbReference type="PROSITE" id="PS50850">
    <property type="entry name" value="MFS"/>
    <property type="match status" value="1"/>
</dbReference>
<dbReference type="Gene3D" id="1.20.1250.20">
    <property type="entry name" value="MFS general substrate transporter like domains"/>
    <property type="match status" value="2"/>
</dbReference>
<dbReference type="InterPro" id="IPR011701">
    <property type="entry name" value="MFS"/>
</dbReference>